<feature type="chain" id="PRO_5017687088" evidence="12">
    <location>
        <begin position="28"/>
        <end position="438"/>
    </location>
</feature>
<dbReference type="Proteomes" id="UP000261231">
    <property type="component" value="Unassembled WGS sequence"/>
</dbReference>
<dbReference type="Pfam" id="PF00768">
    <property type="entry name" value="Peptidase_S11"/>
    <property type="match status" value="1"/>
</dbReference>
<comment type="similarity">
    <text evidence="1 9">Belongs to the peptidase S11 family.</text>
</comment>
<keyword evidence="6" id="KW-0961">Cell wall biogenesis/degradation</keyword>
<dbReference type="PROSITE" id="PS51257">
    <property type="entry name" value="PROKAR_LIPOPROTEIN"/>
    <property type="match status" value="1"/>
</dbReference>
<dbReference type="GO" id="GO:0006508">
    <property type="term" value="P:proteolysis"/>
    <property type="evidence" value="ECO:0007669"/>
    <property type="project" value="InterPro"/>
</dbReference>
<sequence>MKKLISLFTVLLFILSGCLWFSTDTYADETKSSDSETAASETVPETQASPVILPTDKVSTDDIILYSSAACVIDVDSGEILYYKNMDDRHYPASITKVLTGLLLIENANLDDTITFSQDCWNGLNYYNDMNIGILDGEQLTVNDALHAILMSSANEVCNGAAKFVSGSVSAFCDLMNERAKALGCTNTHFVNPNGLHDPDHYTSAHDMALISREAIQNPTFREITGCTEYTVASTNLRPEGFPLSHKHQMLMYTKYHYDACIGGKTGYTSEAKNTLVTYAEKDGHTLACVVMENSDGHIYPDTINAMDYCFDHYDQLMAQMADTAANTETETSAFAHFGETEDLPAFAPLTETETETEAAVPDARTSLSPKVLASHLKSKLMTFAMHHMALFILCMLVAFALFTLILIWLYHVLKRSYHRRKYKRLRNERIKKNVKNK</sequence>
<feature type="binding site" evidence="8">
    <location>
        <position position="265"/>
    </location>
    <ligand>
        <name>substrate</name>
    </ligand>
</feature>
<evidence type="ECO:0000256" key="9">
    <source>
        <dbReference type="RuleBase" id="RU004016"/>
    </source>
</evidence>
<evidence type="ECO:0000259" key="13">
    <source>
        <dbReference type="Pfam" id="PF00768"/>
    </source>
</evidence>
<evidence type="ECO:0000256" key="6">
    <source>
        <dbReference type="ARBA" id="ARBA00023316"/>
    </source>
</evidence>
<feature type="domain" description="Peptidase S11 D-alanyl-D-alanine carboxypeptidase A N-terminal" evidence="13">
    <location>
        <begin position="66"/>
        <end position="294"/>
    </location>
</feature>
<keyword evidence="14" id="KW-0645">Protease</keyword>
<feature type="active site" description="Proton acceptor" evidence="7">
    <location>
        <position position="97"/>
    </location>
</feature>
<evidence type="ECO:0000256" key="4">
    <source>
        <dbReference type="ARBA" id="ARBA00022960"/>
    </source>
</evidence>
<dbReference type="GO" id="GO:0071555">
    <property type="term" value="P:cell wall organization"/>
    <property type="evidence" value="ECO:0007669"/>
    <property type="project" value="UniProtKB-KW"/>
</dbReference>
<feature type="signal peptide" evidence="12">
    <location>
        <begin position="1"/>
        <end position="27"/>
    </location>
</feature>
<evidence type="ECO:0000256" key="2">
    <source>
        <dbReference type="ARBA" id="ARBA00022729"/>
    </source>
</evidence>
<feature type="active site" evidence="7">
    <location>
        <position position="153"/>
    </location>
</feature>
<evidence type="ECO:0000256" key="10">
    <source>
        <dbReference type="SAM" id="MobiDB-lite"/>
    </source>
</evidence>
<dbReference type="InterPro" id="IPR001967">
    <property type="entry name" value="Peptidase_S11_N"/>
</dbReference>
<keyword evidence="4" id="KW-0133">Cell shape</keyword>
<evidence type="ECO:0000256" key="7">
    <source>
        <dbReference type="PIRSR" id="PIRSR618044-1"/>
    </source>
</evidence>
<dbReference type="GO" id="GO:0009252">
    <property type="term" value="P:peptidoglycan biosynthetic process"/>
    <property type="evidence" value="ECO:0007669"/>
    <property type="project" value="UniProtKB-KW"/>
</dbReference>
<feature type="active site" description="Acyl-ester intermediate" evidence="7">
    <location>
        <position position="94"/>
    </location>
</feature>
<dbReference type="RefSeq" id="WP_117539730.1">
    <property type="nucleotide sequence ID" value="NZ_QVFD01000005.1"/>
</dbReference>
<keyword evidence="11" id="KW-0812">Transmembrane</keyword>
<organism evidence="14 15">
    <name type="scientific">Coprococcus catus</name>
    <dbReference type="NCBI Taxonomy" id="116085"/>
    <lineage>
        <taxon>Bacteria</taxon>
        <taxon>Bacillati</taxon>
        <taxon>Bacillota</taxon>
        <taxon>Clostridia</taxon>
        <taxon>Lachnospirales</taxon>
        <taxon>Lachnospiraceae</taxon>
        <taxon>Coprococcus</taxon>
    </lineage>
</organism>
<dbReference type="InterPro" id="IPR018044">
    <property type="entry name" value="Peptidase_S11"/>
</dbReference>
<comment type="caution">
    <text evidence="14">The sequence shown here is derived from an EMBL/GenBank/DDBJ whole genome shotgun (WGS) entry which is preliminary data.</text>
</comment>
<dbReference type="OrthoDB" id="9791132at2"/>
<evidence type="ECO:0000256" key="12">
    <source>
        <dbReference type="SAM" id="SignalP"/>
    </source>
</evidence>
<dbReference type="PRINTS" id="PR00725">
    <property type="entry name" value="DADACBPTASE1"/>
</dbReference>
<dbReference type="AlphaFoldDB" id="A0A3E2XNN1"/>
<feature type="compositionally biased region" description="Polar residues" evidence="10">
    <location>
        <begin position="35"/>
        <end position="49"/>
    </location>
</feature>
<keyword evidence="11" id="KW-1133">Transmembrane helix</keyword>
<dbReference type="PANTHER" id="PTHR21581:SF26">
    <property type="entry name" value="D-ALANYL-D-ALANINE ENDOPEPTIDASE"/>
    <property type="match status" value="1"/>
</dbReference>
<proteinExistence type="inferred from homology"/>
<keyword evidence="3" id="KW-0378">Hydrolase</keyword>
<dbReference type="PANTHER" id="PTHR21581">
    <property type="entry name" value="D-ALANYL-D-ALANINE CARBOXYPEPTIDASE"/>
    <property type="match status" value="1"/>
</dbReference>
<keyword evidence="14" id="KW-0121">Carboxypeptidase</keyword>
<dbReference type="SUPFAM" id="SSF56601">
    <property type="entry name" value="beta-lactamase/transpeptidase-like"/>
    <property type="match status" value="1"/>
</dbReference>
<evidence type="ECO:0000313" key="14">
    <source>
        <dbReference type="EMBL" id="RGC47952.1"/>
    </source>
</evidence>
<name>A0A3E2XNN1_9FIRM</name>
<dbReference type="InterPro" id="IPR012338">
    <property type="entry name" value="Beta-lactam/transpept-like"/>
</dbReference>
<evidence type="ECO:0000256" key="11">
    <source>
        <dbReference type="SAM" id="Phobius"/>
    </source>
</evidence>
<dbReference type="EMBL" id="QVFD01000005">
    <property type="protein sequence ID" value="RGC47952.1"/>
    <property type="molecule type" value="Genomic_DNA"/>
</dbReference>
<keyword evidence="11" id="KW-0472">Membrane</keyword>
<keyword evidence="15" id="KW-1185">Reference proteome</keyword>
<accession>A0A3E2XNN1</accession>
<keyword evidence="2 12" id="KW-0732">Signal</keyword>
<evidence type="ECO:0000256" key="5">
    <source>
        <dbReference type="ARBA" id="ARBA00022984"/>
    </source>
</evidence>
<gene>
    <name evidence="14" type="ORF">DW747_07240</name>
</gene>
<keyword evidence="5" id="KW-0573">Peptidoglycan synthesis</keyword>
<feature type="transmembrane region" description="Helical" evidence="11">
    <location>
        <begin position="389"/>
        <end position="414"/>
    </location>
</feature>
<dbReference type="GO" id="GO:0009002">
    <property type="term" value="F:serine-type D-Ala-D-Ala carboxypeptidase activity"/>
    <property type="evidence" value="ECO:0007669"/>
    <property type="project" value="InterPro"/>
</dbReference>
<evidence type="ECO:0000313" key="15">
    <source>
        <dbReference type="Proteomes" id="UP000261231"/>
    </source>
</evidence>
<dbReference type="Gene3D" id="3.40.710.10">
    <property type="entry name" value="DD-peptidase/beta-lactamase superfamily"/>
    <property type="match status" value="1"/>
</dbReference>
<evidence type="ECO:0000256" key="1">
    <source>
        <dbReference type="ARBA" id="ARBA00007164"/>
    </source>
</evidence>
<dbReference type="GO" id="GO:0008360">
    <property type="term" value="P:regulation of cell shape"/>
    <property type="evidence" value="ECO:0007669"/>
    <property type="project" value="UniProtKB-KW"/>
</dbReference>
<reference evidence="14 15" key="1">
    <citation type="submission" date="2018-08" db="EMBL/GenBank/DDBJ databases">
        <title>A genome reference for cultivated species of the human gut microbiota.</title>
        <authorList>
            <person name="Zou Y."/>
            <person name="Xue W."/>
            <person name="Luo G."/>
        </authorList>
    </citation>
    <scope>NUCLEOTIDE SEQUENCE [LARGE SCALE GENOMIC DNA]</scope>
    <source>
        <strain evidence="14 15">AM28-39</strain>
    </source>
</reference>
<feature type="region of interest" description="Disordered" evidence="10">
    <location>
        <begin position="32"/>
        <end position="51"/>
    </location>
</feature>
<evidence type="ECO:0000256" key="8">
    <source>
        <dbReference type="PIRSR" id="PIRSR618044-2"/>
    </source>
</evidence>
<protein>
    <submittedName>
        <fullName evidence="14">D-alanyl-D-alanine carboxypeptidase</fullName>
    </submittedName>
</protein>
<evidence type="ECO:0000256" key="3">
    <source>
        <dbReference type="ARBA" id="ARBA00022801"/>
    </source>
</evidence>